<name>A0AC35U1H4_9BILA</name>
<evidence type="ECO:0000313" key="1">
    <source>
        <dbReference type="Proteomes" id="UP000095286"/>
    </source>
</evidence>
<dbReference type="WBParaSite" id="RSKR_0000676500.1">
    <property type="protein sequence ID" value="RSKR_0000676500.1"/>
    <property type="gene ID" value="RSKR_0000676500"/>
</dbReference>
<evidence type="ECO:0000313" key="2">
    <source>
        <dbReference type="WBParaSite" id="RSKR_0000676500.1"/>
    </source>
</evidence>
<sequence length="134" mass="14461">MHPSQSSIVTDAIWPVTRSHNFCNYQSQTADQPMSHAPSRLFHFLNPYTSPTFLSQQNALGSSGASSVVSLGVVPYAAAKFLHGAIQLRRLDSGSGNVSVRISPRQHTDIGPTSGNEDVFCVVPVLAKDVPERN</sequence>
<dbReference type="Proteomes" id="UP000095286">
    <property type="component" value="Unplaced"/>
</dbReference>
<accession>A0AC35U1H4</accession>
<protein>
    <submittedName>
        <fullName evidence="2">Uncharacterized protein</fullName>
    </submittedName>
</protein>
<proteinExistence type="predicted"/>
<reference evidence="2" key="1">
    <citation type="submission" date="2016-11" db="UniProtKB">
        <authorList>
            <consortium name="WormBaseParasite"/>
        </authorList>
    </citation>
    <scope>IDENTIFICATION</scope>
    <source>
        <strain evidence="2">KR3021</strain>
    </source>
</reference>
<organism evidence="1 2">
    <name type="scientific">Rhabditophanes sp. KR3021</name>
    <dbReference type="NCBI Taxonomy" id="114890"/>
    <lineage>
        <taxon>Eukaryota</taxon>
        <taxon>Metazoa</taxon>
        <taxon>Ecdysozoa</taxon>
        <taxon>Nematoda</taxon>
        <taxon>Chromadorea</taxon>
        <taxon>Rhabditida</taxon>
        <taxon>Tylenchina</taxon>
        <taxon>Panagrolaimomorpha</taxon>
        <taxon>Strongyloidoidea</taxon>
        <taxon>Alloionematidae</taxon>
        <taxon>Rhabditophanes</taxon>
    </lineage>
</organism>